<comment type="caution">
    <text evidence="2">The sequence shown here is derived from an EMBL/GenBank/DDBJ whole genome shotgun (WGS) entry which is preliminary data.</text>
</comment>
<feature type="transmembrane region" description="Helical" evidence="1">
    <location>
        <begin position="43"/>
        <end position="67"/>
    </location>
</feature>
<organism evidence="2 3">
    <name type="scientific">Ditylenchus destructor</name>
    <dbReference type="NCBI Taxonomy" id="166010"/>
    <lineage>
        <taxon>Eukaryota</taxon>
        <taxon>Metazoa</taxon>
        <taxon>Ecdysozoa</taxon>
        <taxon>Nematoda</taxon>
        <taxon>Chromadorea</taxon>
        <taxon>Rhabditida</taxon>
        <taxon>Tylenchina</taxon>
        <taxon>Tylenchomorpha</taxon>
        <taxon>Sphaerularioidea</taxon>
        <taxon>Anguinidae</taxon>
        <taxon>Anguininae</taxon>
        <taxon>Ditylenchus</taxon>
    </lineage>
</organism>
<feature type="transmembrane region" description="Helical" evidence="1">
    <location>
        <begin position="7"/>
        <end position="31"/>
    </location>
</feature>
<proteinExistence type="predicted"/>
<protein>
    <submittedName>
        <fullName evidence="2">Uncharacterized protein</fullName>
    </submittedName>
</protein>
<dbReference type="AlphaFoldDB" id="A0AAD4MUT4"/>
<gene>
    <name evidence="2" type="ORF">DdX_14320</name>
</gene>
<keyword evidence="1" id="KW-0472">Membrane</keyword>
<evidence type="ECO:0000313" key="2">
    <source>
        <dbReference type="EMBL" id="KAI1704324.1"/>
    </source>
</evidence>
<keyword evidence="1" id="KW-0812">Transmembrane</keyword>
<keyword evidence="3" id="KW-1185">Reference proteome</keyword>
<feature type="transmembrane region" description="Helical" evidence="1">
    <location>
        <begin position="176"/>
        <end position="198"/>
    </location>
</feature>
<name>A0AAD4MUT4_9BILA</name>
<keyword evidence="1" id="KW-1133">Transmembrane helix</keyword>
<accession>A0AAD4MUT4</accession>
<reference evidence="2" key="1">
    <citation type="submission" date="2022-01" db="EMBL/GenBank/DDBJ databases">
        <title>Genome Sequence Resource for Two Populations of Ditylenchus destructor, the Migratory Endoparasitic Phytonematode.</title>
        <authorList>
            <person name="Zhang H."/>
            <person name="Lin R."/>
            <person name="Xie B."/>
        </authorList>
    </citation>
    <scope>NUCLEOTIDE SEQUENCE</scope>
    <source>
        <strain evidence="2">BazhouSP</strain>
    </source>
</reference>
<dbReference type="EMBL" id="JAKKPZ010000069">
    <property type="protein sequence ID" value="KAI1704324.1"/>
    <property type="molecule type" value="Genomic_DNA"/>
</dbReference>
<evidence type="ECO:0000256" key="1">
    <source>
        <dbReference type="SAM" id="Phobius"/>
    </source>
</evidence>
<feature type="transmembrane region" description="Helical" evidence="1">
    <location>
        <begin position="87"/>
        <end position="109"/>
    </location>
</feature>
<dbReference type="Gene3D" id="1.20.1070.10">
    <property type="entry name" value="Rhodopsin 7-helix transmembrane proteins"/>
    <property type="match status" value="1"/>
</dbReference>
<feature type="transmembrane region" description="Helical" evidence="1">
    <location>
        <begin position="210"/>
        <end position="233"/>
    </location>
</feature>
<evidence type="ECO:0000313" key="3">
    <source>
        <dbReference type="Proteomes" id="UP001201812"/>
    </source>
</evidence>
<feature type="transmembrane region" description="Helical" evidence="1">
    <location>
        <begin position="144"/>
        <end position="164"/>
    </location>
</feature>
<dbReference type="Proteomes" id="UP001201812">
    <property type="component" value="Unassembled WGS sequence"/>
</dbReference>
<sequence>MSASLLIFIITHTIAALAIFPYMLYLIVFWSATDGNGKYDPYVLFWTGMASALYLTVSGLATFFLTFDRCLLLRFPAIYQGKLKRRFPHLFATIIILMTIYIIGVYALLRLPLDVLKVQHCQSTGCVDINSDKNLIYRDIITEYGKLIISGINIILMFYFLWLLHRTSSDKRNDRIVKITIFLDVALDSAPLLIYRILITFAADSVVTIYVAQLSGLLFVLRMAICAIFYWIILLKMRNRGTVSSITEVTIRVIAVGSKNT</sequence>